<dbReference type="GO" id="GO:0003824">
    <property type="term" value="F:catalytic activity"/>
    <property type="evidence" value="ECO:0007669"/>
    <property type="project" value="UniProtKB-ARBA"/>
</dbReference>
<dbReference type="Gene3D" id="1.10.12.10">
    <property type="entry name" value="Lyase 2-enoyl-coa Hydratase, Chain A, domain 2"/>
    <property type="match status" value="1"/>
</dbReference>
<accession>A0A1I0VIS7</accession>
<evidence type="ECO:0000313" key="3">
    <source>
        <dbReference type="Proteomes" id="UP000199113"/>
    </source>
</evidence>
<reference evidence="3" key="1">
    <citation type="submission" date="2016-10" db="EMBL/GenBank/DDBJ databases">
        <authorList>
            <person name="Varghese N."/>
            <person name="Submissions S."/>
        </authorList>
    </citation>
    <scope>NUCLEOTIDE SEQUENCE [LARGE SCALE GENOMIC DNA]</scope>
    <source>
        <strain evidence="3">CGMCC 1.10697</strain>
    </source>
</reference>
<evidence type="ECO:0000256" key="1">
    <source>
        <dbReference type="ARBA" id="ARBA00005254"/>
    </source>
</evidence>
<name>A0A1I0VIS7_9ACTN</name>
<protein>
    <submittedName>
        <fullName evidence="2">Methylglutaconyl-CoA hydratase</fullName>
    </submittedName>
</protein>
<gene>
    <name evidence="2" type="ORF">SAMN05192575_101251</name>
</gene>
<organism evidence="2 3">
    <name type="scientific">Nocardioides alpinus</name>
    <dbReference type="NCBI Taxonomy" id="748909"/>
    <lineage>
        <taxon>Bacteria</taxon>
        <taxon>Bacillati</taxon>
        <taxon>Actinomycetota</taxon>
        <taxon>Actinomycetes</taxon>
        <taxon>Propionibacteriales</taxon>
        <taxon>Nocardioidaceae</taxon>
        <taxon>Nocardioides</taxon>
    </lineage>
</organism>
<sequence length="265" mass="27966">MANEELVRVRHHGPVAEVTLDSPHNRNALSRDLVEQLHAALALVTADERTRVVVLTATGTVFCSGADLKEQRTGAAPSAVGLPDILTLIYESPAPVVARVNGAARAGGMGLIAACDLTVGLAGATFGFSEVRIGVAPAVIAVACLRRMDRRAARELFLTGENFDGLRARDVGLLDRAVHDDELDLTVDTLAGQLSKGAPEALAITKQLLRDLPGPDLQEDFRRMAAVSAERFASDEAREGIAARLDKRPPAWLTAADAPSGGGRL</sequence>
<dbReference type="Pfam" id="PF00378">
    <property type="entry name" value="ECH_1"/>
    <property type="match status" value="1"/>
</dbReference>
<dbReference type="EMBL" id="FOKC01000001">
    <property type="protein sequence ID" value="SFA76285.1"/>
    <property type="molecule type" value="Genomic_DNA"/>
</dbReference>
<dbReference type="InterPro" id="IPR014748">
    <property type="entry name" value="Enoyl-CoA_hydra_C"/>
</dbReference>
<dbReference type="CDD" id="cd06558">
    <property type="entry name" value="crotonase-like"/>
    <property type="match status" value="1"/>
</dbReference>
<comment type="similarity">
    <text evidence="1">Belongs to the enoyl-CoA hydratase/isomerase family.</text>
</comment>
<dbReference type="PANTHER" id="PTHR42964">
    <property type="entry name" value="ENOYL-COA HYDRATASE"/>
    <property type="match status" value="1"/>
</dbReference>
<dbReference type="Proteomes" id="UP000199113">
    <property type="component" value="Unassembled WGS sequence"/>
</dbReference>
<dbReference type="AlphaFoldDB" id="A0A1I0VIS7"/>
<dbReference type="RefSeq" id="WP_198554461.1">
    <property type="nucleotide sequence ID" value="NZ_FOKC01000001.1"/>
</dbReference>
<dbReference type="InterPro" id="IPR029045">
    <property type="entry name" value="ClpP/crotonase-like_dom_sf"/>
</dbReference>
<dbReference type="STRING" id="748909.SAMN05192575_101251"/>
<evidence type="ECO:0000313" key="2">
    <source>
        <dbReference type="EMBL" id="SFA76285.1"/>
    </source>
</evidence>
<dbReference type="Gene3D" id="3.90.226.10">
    <property type="entry name" value="2-enoyl-CoA Hydratase, Chain A, domain 1"/>
    <property type="match status" value="1"/>
</dbReference>
<dbReference type="PANTHER" id="PTHR42964:SF1">
    <property type="entry name" value="POLYKETIDE BIOSYNTHESIS ENOYL-COA HYDRATASE PKSH-RELATED"/>
    <property type="match status" value="1"/>
</dbReference>
<proteinExistence type="inferred from homology"/>
<dbReference type="InterPro" id="IPR051683">
    <property type="entry name" value="Enoyl-CoA_Hydratase/Isomerase"/>
</dbReference>
<dbReference type="SUPFAM" id="SSF52096">
    <property type="entry name" value="ClpP/crotonase"/>
    <property type="match status" value="1"/>
</dbReference>
<dbReference type="InterPro" id="IPR001753">
    <property type="entry name" value="Enoyl-CoA_hydra/iso"/>
</dbReference>